<dbReference type="AlphaFoldDB" id="A0A0F9GGD5"/>
<dbReference type="SMART" id="SM00729">
    <property type="entry name" value="Elp3"/>
    <property type="match status" value="1"/>
</dbReference>
<name>A0A0F9GGD5_9ZZZZ</name>
<dbReference type="CDD" id="cd01335">
    <property type="entry name" value="Radical_SAM"/>
    <property type="match status" value="1"/>
</dbReference>
<evidence type="ECO:0000259" key="5">
    <source>
        <dbReference type="PROSITE" id="PS51918"/>
    </source>
</evidence>
<dbReference type="PANTHER" id="PTHR11228:SF7">
    <property type="entry name" value="PQQA PEPTIDE CYCLASE"/>
    <property type="match status" value="1"/>
</dbReference>
<dbReference type="GO" id="GO:0003824">
    <property type="term" value="F:catalytic activity"/>
    <property type="evidence" value="ECO:0007669"/>
    <property type="project" value="InterPro"/>
</dbReference>
<dbReference type="SFLD" id="SFLDG01067">
    <property type="entry name" value="SPASM/twitch_domain_containing"/>
    <property type="match status" value="1"/>
</dbReference>
<evidence type="ECO:0000256" key="1">
    <source>
        <dbReference type="ARBA" id="ARBA00022691"/>
    </source>
</evidence>
<reference evidence="6" key="1">
    <citation type="journal article" date="2015" name="Nature">
        <title>Complex archaea that bridge the gap between prokaryotes and eukaryotes.</title>
        <authorList>
            <person name="Spang A."/>
            <person name="Saw J.H."/>
            <person name="Jorgensen S.L."/>
            <person name="Zaremba-Niedzwiedzka K."/>
            <person name="Martijn J."/>
            <person name="Lind A.E."/>
            <person name="van Eijk R."/>
            <person name="Schleper C."/>
            <person name="Guy L."/>
            <person name="Ettema T.J."/>
        </authorList>
    </citation>
    <scope>NUCLEOTIDE SEQUENCE</scope>
</reference>
<proteinExistence type="predicted"/>
<dbReference type="InterPro" id="IPR007197">
    <property type="entry name" value="rSAM"/>
</dbReference>
<dbReference type="SFLD" id="SFLDG01386">
    <property type="entry name" value="main_SPASM_domain-containing"/>
    <property type="match status" value="1"/>
</dbReference>
<protein>
    <recommendedName>
        <fullName evidence="5">Radical SAM core domain-containing protein</fullName>
    </recommendedName>
</protein>
<feature type="domain" description="Radical SAM core" evidence="5">
    <location>
        <begin position="147"/>
        <end position="359"/>
    </location>
</feature>
<accession>A0A0F9GGD5</accession>
<evidence type="ECO:0000313" key="6">
    <source>
        <dbReference type="EMBL" id="KKL89656.1"/>
    </source>
</evidence>
<dbReference type="InterPro" id="IPR023885">
    <property type="entry name" value="4Fe4S-binding_SPASM_dom"/>
</dbReference>
<dbReference type="PROSITE" id="PS51918">
    <property type="entry name" value="RADICAL_SAM"/>
    <property type="match status" value="1"/>
</dbReference>
<sequence length="516" mass="58857">MVKTSLKSREYHTLEIENQEFPKRIRDTKTKINSIKLDLLIWNFINKFNFTKFFHLFNKMCPSCGRKFSEIFIDYYITKQIACKKCKYKTIFSNFLISFFLNAVGRGLNIPKKRFPEILRENEPLKRLTLSYIEGIGMFGIKTPTVPIGPPVVFWSVTHRCNLNCTHCYVDQDVEEMPFNEACKIIDQLSEAKNFILIFFGGEALLRDDIFDLMRYATDKNINVALASNGTLINGEIAKKLKDIGVGYVQVSIDGLKDIHEQIRGKDTFEKAISAIRYCLNEGLYTCIGTTITNLNVHQIYELVDLAKSLKVQKFEIVDFVPSGKASLQAHITLTPLQIEKFSVIVCDIWQNLIEEGYPMTLSYKNPIFVRILSQRFPKVVIAPFFKGIFSKEALSYFNFSERLQSGVFSKQSPFSPFITGCECGVFTMHIKANGEVTPCPLNPASLGNVKEQHIQKIWLESPILKQYRNLKFEGQCGKCNYKSICGGCRAKAFISTGSSLTSDPTCMLEIRNLKI</sequence>
<keyword evidence="4" id="KW-0411">Iron-sulfur</keyword>
<evidence type="ECO:0000256" key="2">
    <source>
        <dbReference type="ARBA" id="ARBA00022723"/>
    </source>
</evidence>
<dbReference type="EMBL" id="LAZR01020226">
    <property type="protein sequence ID" value="KKL89656.1"/>
    <property type="molecule type" value="Genomic_DNA"/>
</dbReference>
<dbReference type="InterPro" id="IPR013785">
    <property type="entry name" value="Aldolase_TIM"/>
</dbReference>
<dbReference type="Pfam" id="PF04055">
    <property type="entry name" value="Radical_SAM"/>
    <property type="match status" value="1"/>
</dbReference>
<keyword evidence="3" id="KW-0408">Iron</keyword>
<keyword evidence="2" id="KW-0479">Metal-binding</keyword>
<dbReference type="NCBIfam" id="TIGR04085">
    <property type="entry name" value="rSAM_more_4Fe4S"/>
    <property type="match status" value="1"/>
</dbReference>
<dbReference type="GO" id="GO:0051536">
    <property type="term" value="F:iron-sulfur cluster binding"/>
    <property type="evidence" value="ECO:0007669"/>
    <property type="project" value="UniProtKB-KW"/>
</dbReference>
<organism evidence="6">
    <name type="scientific">marine sediment metagenome</name>
    <dbReference type="NCBI Taxonomy" id="412755"/>
    <lineage>
        <taxon>unclassified sequences</taxon>
        <taxon>metagenomes</taxon>
        <taxon>ecological metagenomes</taxon>
    </lineage>
</organism>
<dbReference type="InterPro" id="IPR006638">
    <property type="entry name" value="Elp3/MiaA/NifB-like_rSAM"/>
</dbReference>
<dbReference type="InterPro" id="IPR058240">
    <property type="entry name" value="rSAM_sf"/>
</dbReference>
<dbReference type="Pfam" id="PF13186">
    <property type="entry name" value="SPASM"/>
    <property type="match status" value="1"/>
</dbReference>
<dbReference type="GO" id="GO:0046872">
    <property type="term" value="F:metal ion binding"/>
    <property type="evidence" value="ECO:0007669"/>
    <property type="project" value="UniProtKB-KW"/>
</dbReference>
<dbReference type="InterPro" id="IPR050377">
    <property type="entry name" value="Radical_SAM_PqqE_MftC-like"/>
</dbReference>
<dbReference type="Gene3D" id="3.20.20.70">
    <property type="entry name" value="Aldolase class I"/>
    <property type="match status" value="1"/>
</dbReference>
<comment type="caution">
    <text evidence="6">The sequence shown here is derived from an EMBL/GenBank/DDBJ whole genome shotgun (WGS) entry which is preliminary data.</text>
</comment>
<dbReference type="CDD" id="cd21123">
    <property type="entry name" value="SPASM_MftC-like"/>
    <property type="match status" value="1"/>
</dbReference>
<dbReference type="SFLD" id="SFLDS00029">
    <property type="entry name" value="Radical_SAM"/>
    <property type="match status" value="1"/>
</dbReference>
<gene>
    <name evidence="6" type="ORF">LCGC14_1912510</name>
</gene>
<keyword evidence="1" id="KW-0949">S-adenosyl-L-methionine</keyword>
<evidence type="ECO:0000256" key="4">
    <source>
        <dbReference type="ARBA" id="ARBA00023014"/>
    </source>
</evidence>
<dbReference type="SUPFAM" id="SSF102114">
    <property type="entry name" value="Radical SAM enzymes"/>
    <property type="match status" value="1"/>
</dbReference>
<dbReference type="PANTHER" id="PTHR11228">
    <property type="entry name" value="RADICAL SAM DOMAIN PROTEIN"/>
    <property type="match status" value="1"/>
</dbReference>
<evidence type="ECO:0000256" key="3">
    <source>
        <dbReference type="ARBA" id="ARBA00023004"/>
    </source>
</evidence>